<organism evidence="2 3">
    <name type="scientific">Denitromonas halophila</name>
    <dbReference type="NCBI Taxonomy" id="1629404"/>
    <lineage>
        <taxon>Bacteria</taxon>
        <taxon>Pseudomonadati</taxon>
        <taxon>Pseudomonadota</taxon>
        <taxon>Betaproteobacteria</taxon>
        <taxon>Rhodocyclales</taxon>
        <taxon>Zoogloeaceae</taxon>
        <taxon>Denitromonas</taxon>
    </lineage>
</organism>
<feature type="signal peptide" evidence="1">
    <location>
        <begin position="1"/>
        <end position="19"/>
    </location>
</feature>
<dbReference type="Proteomes" id="UP000319502">
    <property type="component" value="Unassembled WGS sequence"/>
</dbReference>
<dbReference type="RefSeq" id="WP_144309977.1">
    <property type="nucleotide sequence ID" value="NZ_VMNK01000012.1"/>
</dbReference>
<evidence type="ECO:0000313" key="3">
    <source>
        <dbReference type="Proteomes" id="UP000319502"/>
    </source>
</evidence>
<keyword evidence="3" id="KW-1185">Reference proteome</keyword>
<reference evidence="2 3" key="1">
    <citation type="submission" date="2019-07" db="EMBL/GenBank/DDBJ databases">
        <title>The pathways for chlorine oxyanion respiration interact through the shared metabolite chlorate.</title>
        <authorList>
            <person name="Barnum T.P."/>
            <person name="Cheng Y."/>
            <person name="Hill K.A."/>
            <person name="Lucas L.N."/>
            <person name="Carlson H.K."/>
            <person name="Coates J.D."/>
        </authorList>
    </citation>
    <scope>NUCLEOTIDE SEQUENCE [LARGE SCALE GENOMIC DNA]</scope>
    <source>
        <strain evidence="2 3">SFB-3</strain>
    </source>
</reference>
<dbReference type="InterPro" id="IPR028994">
    <property type="entry name" value="Integrin_alpha_N"/>
</dbReference>
<accession>A0A557QPB9</accession>
<comment type="caution">
    <text evidence="2">The sequence shown here is derived from an EMBL/GenBank/DDBJ whole genome shotgun (WGS) entry which is preliminary data.</text>
</comment>
<evidence type="ECO:0000256" key="1">
    <source>
        <dbReference type="SAM" id="SignalP"/>
    </source>
</evidence>
<feature type="chain" id="PRO_5021723528" description="VCBS repeat-containing protein" evidence="1">
    <location>
        <begin position="20"/>
        <end position="165"/>
    </location>
</feature>
<evidence type="ECO:0000313" key="2">
    <source>
        <dbReference type="EMBL" id="TVO54751.1"/>
    </source>
</evidence>
<dbReference type="SUPFAM" id="SSF69318">
    <property type="entry name" value="Integrin alpha N-terminal domain"/>
    <property type="match status" value="1"/>
</dbReference>
<dbReference type="AlphaFoldDB" id="A0A557QPB9"/>
<proteinExistence type="predicted"/>
<protein>
    <recommendedName>
        <fullName evidence="4">VCBS repeat-containing protein</fullName>
    </recommendedName>
</protein>
<dbReference type="OrthoDB" id="8595012at2"/>
<name>A0A557QPB9_9RHOO</name>
<keyword evidence="1" id="KW-0732">Signal</keyword>
<gene>
    <name evidence="2" type="ORF">FHP91_12850</name>
</gene>
<dbReference type="EMBL" id="VMNK01000012">
    <property type="protein sequence ID" value="TVO54751.1"/>
    <property type="molecule type" value="Genomic_DNA"/>
</dbReference>
<evidence type="ECO:0008006" key="4">
    <source>
        <dbReference type="Google" id="ProtNLM"/>
    </source>
</evidence>
<sequence length="165" mass="17423">MRKSAFFMMLTLLAGAGVAASAPTGLSAAEQAAAFKAAGFTQHGGQWRSECDDPGTPSYSPGKIDQVLDLNGDGRPEAVISEGGTYCYGMTGSGFWIVSQQAGGGWQKITASVGLPGFLASRGVGGWPDIQIGGPGFCFPVHRWNGKAYALHRHEYEGKHCKLRR</sequence>